<keyword evidence="2" id="KW-0285">Flavoprotein</keyword>
<evidence type="ECO:0000313" key="5">
    <source>
        <dbReference type="EMBL" id="KUK81151.1"/>
    </source>
</evidence>
<dbReference type="EMBL" id="LGGS01000173">
    <property type="protein sequence ID" value="KUK81151.1"/>
    <property type="molecule type" value="Genomic_DNA"/>
</dbReference>
<evidence type="ECO:0000259" key="4">
    <source>
        <dbReference type="SMART" id="SM00903"/>
    </source>
</evidence>
<dbReference type="Pfam" id="PF01613">
    <property type="entry name" value="Flavin_Reduct"/>
    <property type="match status" value="1"/>
</dbReference>
<evidence type="ECO:0000256" key="3">
    <source>
        <dbReference type="ARBA" id="ARBA00038054"/>
    </source>
</evidence>
<comment type="similarity">
    <text evidence="3">Belongs to the flavoredoxin family.</text>
</comment>
<comment type="cofactor">
    <cofactor evidence="1">
        <name>FMN</name>
        <dbReference type="ChEBI" id="CHEBI:58210"/>
    </cofactor>
</comment>
<gene>
    <name evidence="5" type="ORF">XD97_0723</name>
</gene>
<comment type="caution">
    <text evidence="5">The sequence shown here is derived from an EMBL/GenBank/DDBJ whole genome shotgun (WGS) entry which is preliminary data.</text>
</comment>
<name>A0A101HQB0_9FIRM</name>
<feature type="domain" description="Flavin reductase like" evidence="4">
    <location>
        <begin position="13"/>
        <end position="161"/>
    </location>
</feature>
<dbReference type="PATRIC" id="fig|110500.4.peg.179"/>
<dbReference type="GO" id="GO:0010181">
    <property type="term" value="F:FMN binding"/>
    <property type="evidence" value="ECO:0007669"/>
    <property type="project" value="InterPro"/>
</dbReference>
<reference evidence="6" key="1">
    <citation type="journal article" date="2015" name="MBio">
        <title>Genome-Resolved Metagenomic Analysis Reveals Roles for Candidate Phyla and Other Microbial Community Members in Biogeochemical Transformations in Oil Reservoirs.</title>
        <authorList>
            <person name="Hu P."/>
            <person name="Tom L."/>
            <person name="Singh A."/>
            <person name="Thomas B.C."/>
            <person name="Baker B.J."/>
            <person name="Piceno Y.M."/>
            <person name="Andersen G.L."/>
            <person name="Banfield J.F."/>
        </authorList>
    </citation>
    <scope>NUCLEOTIDE SEQUENCE [LARGE SCALE GENOMIC DNA]</scope>
</reference>
<dbReference type="PANTHER" id="PTHR43567">
    <property type="entry name" value="FLAVOREDOXIN-RELATED-RELATED"/>
    <property type="match status" value="1"/>
</dbReference>
<protein>
    <submittedName>
        <fullName evidence="5">Conserved protein of DIM6/NTAB family</fullName>
    </submittedName>
</protein>
<dbReference type="InterPro" id="IPR002563">
    <property type="entry name" value="Flavin_Rdtase-like_dom"/>
</dbReference>
<dbReference type="Proteomes" id="UP000054705">
    <property type="component" value="Unassembled WGS sequence"/>
</dbReference>
<dbReference type="AlphaFoldDB" id="A0A101HQB0"/>
<sequence length="190" mass="20695">MVAITKIKKAPSTTLFPVPVALVTSYAEGSAPNIITIAWTGIMNSDPPVVYVSIRPERHSHKLIKESGEFVINLPSVDQAGAADLCGMISGREVNKFEAAGLTRAPASRVKAPLIAECPANIECRVREIVSLGSHDVFMGDVLAVHYNEDVLDERGRPDPDKIKPYGYCLREYRMISEKIGFHGFSKKGG</sequence>
<proteinExistence type="inferred from homology"/>
<dbReference type="SMART" id="SM00903">
    <property type="entry name" value="Flavin_Reduct"/>
    <property type="match status" value="1"/>
</dbReference>
<dbReference type="InterPro" id="IPR052174">
    <property type="entry name" value="Flavoredoxin"/>
</dbReference>
<accession>A0A101HQB0</accession>
<dbReference type="GO" id="GO:0016646">
    <property type="term" value="F:oxidoreductase activity, acting on the CH-NH group of donors, NAD or NADP as acceptor"/>
    <property type="evidence" value="ECO:0007669"/>
    <property type="project" value="UniProtKB-ARBA"/>
</dbReference>
<organism evidence="5 6">
    <name type="scientific">Pelotomaculum thermopropionicum</name>
    <dbReference type="NCBI Taxonomy" id="110500"/>
    <lineage>
        <taxon>Bacteria</taxon>
        <taxon>Bacillati</taxon>
        <taxon>Bacillota</taxon>
        <taxon>Clostridia</taxon>
        <taxon>Eubacteriales</taxon>
        <taxon>Desulfotomaculaceae</taxon>
        <taxon>Pelotomaculum</taxon>
    </lineage>
</organism>
<dbReference type="InterPro" id="IPR012349">
    <property type="entry name" value="Split_barrel_FMN-bd"/>
</dbReference>
<evidence type="ECO:0000313" key="6">
    <source>
        <dbReference type="Proteomes" id="UP000054705"/>
    </source>
</evidence>
<dbReference type="PANTHER" id="PTHR43567:SF1">
    <property type="entry name" value="FLAVOREDOXIN"/>
    <property type="match status" value="1"/>
</dbReference>
<evidence type="ECO:0000256" key="1">
    <source>
        <dbReference type="ARBA" id="ARBA00001917"/>
    </source>
</evidence>
<dbReference type="Gene3D" id="2.30.110.10">
    <property type="entry name" value="Electron Transport, Fmn-binding Protein, Chain A"/>
    <property type="match status" value="1"/>
</dbReference>
<evidence type="ECO:0000256" key="2">
    <source>
        <dbReference type="ARBA" id="ARBA00022630"/>
    </source>
</evidence>
<dbReference type="SUPFAM" id="SSF50475">
    <property type="entry name" value="FMN-binding split barrel"/>
    <property type="match status" value="1"/>
</dbReference>